<feature type="non-terminal residue" evidence="1">
    <location>
        <position position="153"/>
    </location>
</feature>
<evidence type="ECO:0000313" key="1">
    <source>
        <dbReference type="EMBL" id="CAG8771416.1"/>
    </source>
</evidence>
<dbReference type="Proteomes" id="UP000789525">
    <property type="component" value="Unassembled WGS sequence"/>
</dbReference>
<organism evidence="1 2">
    <name type="scientific">Acaulospora colombiana</name>
    <dbReference type="NCBI Taxonomy" id="27376"/>
    <lineage>
        <taxon>Eukaryota</taxon>
        <taxon>Fungi</taxon>
        <taxon>Fungi incertae sedis</taxon>
        <taxon>Mucoromycota</taxon>
        <taxon>Glomeromycotina</taxon>
        <taxon>Glomeromycetes</taxon>
        <taxon>Diversisporales</taxon>
        <taxon>Acaulosporaceae</taxon>
        <taxon>Acaulospora</taxon>
    </lineage>
</organism>
<comment type="caution">
    <text evidence="1">The sequence shown here is derived from an EMBL/GenBank/DDBJ whole genome shotgun (WGS) entry which is preliminary data.</text>
</comment>
<keyword evidence="2" id="KW-1185">Reference proteome</keyword>
<accession>A0ACA9R0D8</accession>
<gene>
    <name evidence="1" type="ORF">ACOLOM_LOCUS13822</name>
</gene>
<feature type="non-terminal residue" evidence="1">
    <location>
        <position position="1"/>
    </location>
</feature>
<reference evidence="1" key="1">
    <citation type="submission" date="2021-06" db="EMBL/GenBank/DDBJ databases">
        <authorList>
            <person name="Kallberg Y."/>
            <person name="Tangrot J."/>
            <person name="Rosling A."/>
        </authorList>
    </citation>
    <scope>NUCLEOTIDE SEQUENCE</scope>
    <source>
        <strain evidence="1">CL356</strain>
    </source>
</reference>
<sequence length="153" mass="16781">FSNGGGGWIHSVAFSPSGEALAITGHDSQITIVNAGGGEQAIRISSLPYLSLLWVTEDKLIAAGHDCVPVLFEKQNDQWKISKVIDASKKKVVGESTAFNRFRDWDTRGISSRSEETELNTVHQNAITYVLKKEVQAIFITFGVINISTLNFK</sequence>
<dbReference type="EMBL" id="CAJVPT010065121">
    <property type="protein sequence ID" value="CAG8771416.1"/>
    <property type="molecule type" value="Genomic_DNA"/>
</dbReference>
<evidence type="ECO:0000313" key="2">
    <source>
        <dbReference type="Proteomes" id="UP000789525"/>
    </source>
</evidence>
<protein>
    <submittedName>
        <fullName evidence="1">3761_t:CDS:1</fullName>
    </submittedName>
</protein>
<name>A0ACA9R0D8_9GLOM</name>
<proteinExistence type="predicted"/>